<comment type="similarity">
    <text evidence="1">Belongs to the ATP-dependent DNA ligase family.</text>
</comment>
<dbReference type="InterPro" id="IPR012340">
    <property type="entry name" value="NA-bd_OB-fold"/>
</dbReference>
<reference evidence="7" key="1">
    <citation type="journal article" date="2014" name="Int. J. Syst. Evol. Microbiol.">
        <title>Complete genome sequence of Corynebacterium casei LMG S-19264T (=DSM 44701T), isolated from a smear-ripened cheese.</title>
        <authorList>
            <consortium name="US DOE Joint Genome Institute (JGI-PGF)"/>
            <person name="Walter F."/>
            <person name="Albersmeier A."/>
            <person name="Kalinowski J."/>
            <person name="Ruckert C."/>
        </authorList>
    </citation>
    <scope>NUCLEOTIDE SEQUENCE</scope>
    <source>
        <strain evidence="7">CGMCC 1.16067</strain>
    </source>
</reference>
<evidence type="ECO:0000256" key="2">
    <source>
        <dbReference type="ARBA" id="ARBA00012727"/>
    </source>
</evidence>
<evidence type="ECO:0000256" key="1">
    <source>
        <dbReference type="ARBA" id="ARBA00007572"/>
    </source>
</evidence>
<evidence type="ECO:0000256" key="3">
    <source>
        <dbReference type="ARBA" id="ARBA00022598"/>
    </source>
</evidence>
<sequence length="310" mass="33853">MPRTSSPGRPMLATKGDRVPESDGWVHEVKWDGVRALVDCRAGAGGVWTRTERDVSVAFPEVAALATSYDDLLVDGEIVRLGRGRPTLAGLADRIHLTDPRRAERLAQTDPVTLLVFDVLRADGADLAGAPWHERRAVLEGLGLDDVSWQVPATYDDGPALHAAAREQGLEGIVSKKRDARYRWATRSRDWLKFPIRPTASFVVGGWRGETDSPQRLGAVLVGEPTPDGLVYRGKVGSGLAGKAGRALLERLSASDESPFVDEVPRLDARGTHWVEPRVVVDVEHLMLSDAGRLRQPSYRGVRDLGPEDL</sequence>
<evidence type="ECO:0000313" key="8">
    <source>
        <dbReference type="Proteomes" id="UP000649179"/>
    </source>
</evidence>
<dbReference type="EMBL" id="BMKQ01000002">
    <property type="protein sequence ID" value="GGF56755.1"/>
    <property type="molecule type" value="Genomic_DNA"/>
</dbReference>
<comment type="caution">
    <text evidence="7">The sequence shown here is derived from an EMBL/GenBank/DDBJ whole genome shotgun (WGS) entry which is preliminary data.</text>
</comment>
<dbReference type="SUPFAM" id="SSF56091">
    <property type="entry name" value="DNA ligase/mRNA capping enzyme, catalytic domain"/>
    <property type="match status" value="1"/>
</dbReference>
<dbReference type="GO" id="GO:0003910">
    <property type="term" value="F:DNA ligase (ATP) activity"/>
    <property type="evidence" value="ECO:0007669"/>
    <property type="project" value="UniProtKB-EC"/>
</dbReference>
<dbReference type="PANTHER" id="PTHR45674:SF4">
    <property type="entry name" value="DNA LIGASE 1"/>
    <property type="match status" value="1"/>
</dbReference>
<dbReference type="PANTHER" id="PTHR45674">
    <property type="entry name" value="DNA LIGASE 1/3 FAMILY MEMBER"/>
    <property type="match status" value="1"/>
</dbReference>
<evidence type="ECO:0000256" key="4">
    <source>
        <dbReference type="ARBA" id="ARBA00034003"/>
    </source>
</evidence>
<evidence type="ECO:0000313" key="7">
    <source>
        <dbReference type="EMBL" id="GGF56755.1"/>
    </source>
</evidence>
<dbReference type="SUPFAM" id="SSF50249">
    <property type="entry name" value="Nucleic acid-binding proteins"/>
    <property type="match status" value="1"/>
</dbReference>
<organism evidence="7 8">
    <name type="scientific">Marmoricola endophyticus</name>
    <dbReference type="NCBI Taxonomy" id="2040280"/>
    <lineage>
        <taxon>Bacteria</taxon>
        <taxon>Bacillati</taxon>
        <taxon>Actinomycetota</taxon>
        <taxon>Actinomycetes</taxon>
        <taxon>Propionibacteriales</taxon>
        <taxon>Nocardioidaceae</taxon>
        <taxon>Marmoricola</taxon>
    </lineage>
</organism>
<gene>
    <name evidence="7" type="ORF">GCM10011519_33330</name>
</gene>
<dbReference type="GO" id="GO:0006281">
    <property type="term" value="P:DNA repair"/>
    <property type="evidence" value="ECO:0007669"/>
    <property type="project" value="InterPro"/>
</dbReference>
<dbReference type="Gene3D" id="3.30.470.30">
    <property type="entry name" value="DNA ligase/mRNA capping enzyme"/>
    <property type="match status" value="1"/>
</dbReference>
<dbReference type="PROSITE" id="PS50160">
    <property type="entry name" value="DNA_LIGASE_A3"/>
    <property type="match status" value="1"/>
</dbReference>
<dbReference type="AlphaFoldDB" id="A0A917BS74"/>
<dbReference type="CDD" id="cd07971">
    <property type="entry name" value="OBF_DNA_ligase_LigD"/>
    <property type="match status" value="1"/>
</dbReference>
<dbReference type="Gene3D" id="3.30.1490.70">
    <property type="match status" value="1"/>
</dbReference>
<name>A0A917BS74_9ACTN</name>
<keyword evidence="8" id="KW-1185">Reference proteome</keyword>
<feature type="domain" description="ATP-dependent DNA ligase family profile" evidence="6">
    <location>
        <begin position="112"/>
        <end position="257"/>
    </location>
</feature>
<dbReference type="Pfam" id="PF01068">
    <property type="entry name" value="DNA_ligase_A_M"/>
    <property type="match status" value="1"/>
</dbReference>
<comment type="catalytic activity">
    <reaction evidence="4">
        <text>ATP + (deoxyribonucleotide)n-3'-hydroxyl + 5'-phospho-(deoxyribonucleotide)m = (deoxyribonucleotide)n+m + AMP + diphosphate.</text>
        <dbReference type="EC" id="6.5.1.1"/>
    </reaction>
</comment>
<dbReference type="GO" id="GO:0005524">
    <property type="term" value="F:ATP binding"/>
    <property type="evidence" value="ECO:0007669"/>
    <property type="project" value="InterPro"/>
</dbReference>
<evidence type="ECO:0000259" key="6">
    <source>
        <dbReference type="PROSITE" id="PS50160"/>
    </source>
</evidence>
<dbReference type="InterPro" id="IPR050191">
    <property type="entry name" value="ATP-dep_DNA_ligase"/>
</dbReference>
<dbReference type="RefSeq" id="WP_229661006.1">
    <property type="nucleotide sequence ID" value="NZ_BMKQ01000002.1"/>
</dbReference>
<accession>A0A917BS74</accession>
<keyword evidence="3" id="KW-0436">Ligase</keyword>
<dbReference type="InterPro" id="IPR012309">
    <property type="entry name" value="DNA_ligase_ATP-dep_C"/>
</dbReference>
<dbReference type="CDD" id="cd07906">
    <property type="entry name" value="Adenylation_DNA_ligase_LigD_LigC"/>
    <property type="match status" value="1"/>
</dbReference>
<feature type="region of interest" description="Disordered" evidence="5">
    <location>
        <begin position="1"/>
        <end position="20"/>
    </location>
</feature>
<dbReference type="Proteomes" id="UP000649179">
    <property type="component" value="Unassembled WGS sequence"/>
</dbReference>
<evidence type="ECO:0000256" key="5">
    <source>
        <dbReference type="SAM" id="MobiDB-lite"/>
    </source>
</evidence>
<protein>
    <recommendedName>
        <fullName evidence="2">DNA ligase (ATP)</fullName>
        <ecNumber evidence="2">6.5.1.1</ecNumber>
    </recommendedName>
</protein>
<dbReference type="Pfam" id="PF04679">
    <property type="entry name" value="DNA_ligase_A_C"/>
    <property type="match status" value="1"/>
</dbReference>
<proteinExistence type="inferred from homology"/>
<reference evidence="7" key="2">
    <citation type="submission" date="2020-09" db="EMBL/GenBank/DDBJ databases">
        <authorList>
            <person name="Sun Q."/>
            <person name="Zhou Y."/>
        </authorList>
    </citation>
    <scope>NUCLEOTIDE SEQUENCE</scope>
    <source>
        <strain evidence="7">CGMCC 1.16067</strain>
    </source>
</reference>
<dbReference type="GO" id="GO:0006310">
    <property type="term" value="P:DNA recombination"/>
    <property type="evidence" value="ECO:0007669"/>
    <property type="project" value="InterPro"/>
</dbReference>
<dbReference type="Gene3D" id="2.40.50.140">
    <property type="entry name" value="Nucleic acid-binding proteins"/>
    <property type="match status" value="1"/>
</dbReference>
<dbReference type="InterPro" id="IPR012310">
    <property type="entry name" value="DNA_ligase_ATP-dep_cent"/>
</dbReference>
<dbReference type="EC" id="6.5.1.1" evidence="2"/>